<dbReference type="STRING" id="283909.R7V3P0"/>
<dbReference type="Proteomes" id="UP000014760">
    <property type="component" value="Unassembled WGS sequence"/>
</dbReference>
<dbReference type="AlphaFoldDB" id="R7V3P0"/>
<dbReference type="EMBL" id="AMQN01019253">
    <property type="status" value="NOT_ANNOTATED_CDS"/>
    <property type="molecule type" value="Genomic_DNA"/>
</dbReference>
<protein>
    <submittedName>
        <fullName evidence="2 3">Uncharacterized protein</fullName>
    </submittedName>
</protein>
<evidence type="ECO:0000313" key="3">
    <source>
        <dbReference type="EnsemblMetazoa" id="CapteP198951"/>
    </source>
</evidence>
<dbReference type="OrthoDB" id="6367464at2759"/>
<dbReference type="HOGENOM" id="CLU_1504844_0_0_1"/>
<reference evidence="3" key="3">
    <citation type="submission" date="2015-06" db="UniProtKB">
        <authorList>
            <consortium name="EnsemblMetazoa"/>
        </authorList>
    </citation>
    <scope>IDENTIFICATION</scope>
</reference>
<keyword evidence="4" id="KW-1185">Reference proteome</keyword>
<reference evidence="4" key="1">
    <citation type="submission" date="2012-12" db="EMBL/GenBank/DDBJ databases">
        <authorList>
            <person name="Hellsten U."/>
            <person name="Grimwood J."/>
            <person name="Chapman J.A."/>
            <person name="Shapiro H."/>
            <person name="Aerts A."/>
            <person name="Otillar R.P."/>
            <person name="Terry A.Y."/>
            <person name="Boore J.L."/>
            <person name="Simakov O."/>
            <person name="Marletaz F."/>
            <person name="Cho S.-J."/>
            <person name="Edsinger-Gonzales E."/>
            <person name="Havlak P."/>
            <person name="Kuo D.-H."/>
            <person name="Larsson T."/>
            <person name="Lv J."/>
            <person name="Arendt D."/>
            <person name="Savage R."/>
            <person name="Osoegawa K."/>
            <person name="de Jong P."/>
            <person name="Lindberg D.R."/>
            <person name="Seaver E.C."/>
            <person name="Weisblat D.A."/>
            <person name="Putnam N.H."/>
            <person name="Grigoriev I.V."/>
            <person name="Rokhsar D.S."/>
        </authorList>
    </citation>
    <scope>NUCLEOTIDE SEQUENCE</scope>
    <source>
        <strain evidence="4">I ESC-2004</strain>
    </source>
</reference>
<proteinExistence type="predicted"/>
<dbReference type="EnsemblMetazoa" id="CapteT198951">
    <property type="protein sequence ID" value="CapteP198951"/>
    <property type="gene ID" value="CapteG198951"/>
</dbReference>
<reference evidence="2 4" key="2">
    <citation type="journal article" date="2013" name="Nature">
        <title>Insights into bilaterian evolution from three spiralian genomes.</title>
        <authorList>
            <person name="Simakov O."/>
            <person name="Marletaz F."/>
            <person name="Cho S.J."/>
            <person name="Edsinger-Gonzales E."/>
            <person name="Havlak P."/>
            <person name="Hellsten U."/>
            <person name="Kuo D.H."/>
            <person name="Larsson T."/>
            <person name="Lv J."/>
            <person name="Arendt D."/>
            <person name="Savage R."/>
            <person name="Osoegawa K."/>
            <person name="de Jong P."/>
            <person name="Grimwood J."/>
            <person name="Chapman J.A."/>
            <person name="Shapiro H."/>
            <person name="Aerts A."/>
            <person name="Otillar R.P."/>
            <person name="Terry A.Y."/>
            <person name="Boore J.L."/>
            <person name="Grigoriev I.V."/>
            <person name="Lindberg D.R."/>
            <person name="Seaver E.C."/>
            <person name="Weisblat D.A."/>
            <person name="Putnam N.H."/>
            <person name="Rokhsar D.S."/>
        </authorList>
    </citation>
    <scope>NUCLEOTIDE SEQUENCE</scope>
    <source>
        <strain evidence="2 4">I ESC-2004</strain>
    </source>
</reference>
<sequence>MGRCTFDPLWREDEKFKDWIESVEGDKYSAHCKVCKKSIALASMGKNSLYSHARSEKHKPNLQNATKFAQEKDQMRKLLQQASPKAGTRIKYRLHLEAEKKKDTEEACKKRQAEEDAKKDLDKRRNVLEGAIHQEEAVEKHMDAAENSTGSKVLSEVMKANALRKAIKEKKQSLQDLSM</sequence>
<gene>
    <name evidence="2" type="ORF">CAPTEDRAFT_198951</name>
</gene>
<evidence type="ECO:0000313" key="4">
    <source>
        <dbReference type="Proteomes" id="UP000014760"/>
    </source>
</evidence>
<evidence type="ECO:0000256" key="1">
    <source>
        <dbReference type="SAM" id="MobiDB-lite"/>
    </source>
</evidence>
<dbReference type="EMBL" id="KB295508">
    <property type="protein sequence ID" value="ELU13087.1"/>
    <property type="molecule type" value="Genomic_DNA"/>
</dbReference>
<name>R7V3P0_CAPTE</name>
<organism evidence="2">
    <name type="scientific">Capitella teleta</name>
    <name type="common">Polychaete worm</name>
    <dbReference type="NCBI Taxonomy" id="283909"/>
    <lineage>
        <taxon>Eukaryota</taxon>
        <taxon>Metazoa</taxon>
        <taxon>Spiralia</taxon>
        <taxon>Lophotrochozoa</taxon>
        <taxon>Annelida</taxon>
        <taxon>Polychaeta</taxon>
        <taxon>Sedentaria</taxon>
        <taxon>Scolecida</taxon>
        <taxon>Capitellidae</taxon>
        <taxon>Capitella</taxon>
    </lineage>
</organism>
<evidence type="ECO:0000313" key="2">
    <source>
        <dbReference type="EMBL" id="ELU13087.1"/>
    </source>
</evidence>
<accession>R7V3P0</accession>
<feature type="region of interest" description="Disordered" evidence="1">
    <location>
        <begin position="100"/>
        <end position="125"/>
    </location>
</feature>